<protein>
    <submittedName>
        <fullName evidence="7">2-hydroxyacid dehydrogenase</fullName>
    </submittedName>
</protein>
<sequence length="338" mass="37891">MKVIIYSAKDFEMPYLERANNKKHQLTFVSEALNSKTAIKAVGYDAVSIFSRDEATIITLDKLKDFGIKYIALRSAGYDNVNLITAKRLNIKVANAPNYSPFAIAEHAVSLLLALNRKLMESNRRAEHFNFDLNHLIGYDLNNKTVGIIGTGRIGSIMAKIMHGFGCNLLGVDIKKNKELEDTYGLTYVSMKTLCEQADIISIHVPLNGDTHYLINEALIEKMKKGVTIINTARGAVINTEDIIKGLENETIGALGIDVYENEHYLFFKDHSNEILKDEYIIKLNAMPNVLIAGHHAFLTEEALTNIAEIMIYNIDCWNENKDTENELTQTSNEATTT</sequence>
<feature type="domain" description="D-isomer specific 2-hydroxyacid dehydrogenase NAD-binding" evidence="6">
    <location>
        <begin position="109"/>
        <end position="297"/>
    </location>
</feature>
<proteinExistence type="inferred from homology"/>
<dbReference type="Proteomes" id="UP001164705">
    <property type="component" value="Chromosome"/>
</dbReference>
<evidence type="ECO:0000259" key="5">
    <source>
        <dbReference type="Pfam" id="PF00389"/>
    </source>
</evidence>
<evidence type="ECO:0000256" key="2">
    <source>
        <dbReference type="ARBA" id="ARBA00023002"/>
    </source>
</evidence>
<dbReference type="EMBL" id="CP113088">
    <property type="protein sequence ID" value="WAC02771.1"/>
    <property type="molecule type" value="Genomic_DNA"/>
</dbReference>
<dbReference type="InterPro" id="IPR029753">
    <property type="entry name" value="D-isomer_DH_CS"/>
</dbReference>
<dbReference type="CDD" id="cd12183">
    <property type="entry name" value="LDH_like_2"/>
    <property type="match status" value="1"/>
</dbReference>
<dbReference type="RefSeq" id="WP_267677370.1">
    <property type="nucleotide sequence ID" value="NZ_CP113088.1"/>
</dbReference>
<dbReference type="InterPro" id="IPR006140">
    <property type="entry name" value="D-isomer_DH_NAD-bd"/>
</dbReference>
<keyword evidence="8" id="KW-1185">Reference proteome</keyword>
<dbReference type="GO" id="GO:0051287">
    <property type="term" value="F:NAD binding"/>
    <property type="evidence" value="ECO:0007669"/>
    <property type="project" value="InterPro"/>
</dbReference>
<evidence type="ECO:0000313" key="8">
    <source>
        <dbReference type="Proteomes" id="UP001164705"/>
    </source>
</evidence>
<dbReference type="PROSITE" id="PS00670">
    <property type="entry name" value="D_2_HYDROXYACID_DH_2"/>
    <property type="match status" value="1"/>
</dbReference>
<gene>
    <name evidence="7" type="ORF">N7U66_03640</name>
</gene>
<comment type="similarity">
    <text evidence="1 4">Belongs to the D-isomer specific 2-hydroxyacid dehydrogenase family.</text>
</comment>
<name>A0A9E8MWS4_9FLAO</name>
<evidence type="ECO:0000313" key="7">
    <source>
        <dbReference type="EMBL" id="WAC02771.1"/>
    </source>
</evidence>
<dbReference type="PANTHER" id="PTHR43026:SF1">
    <property type="entry name" value="2-HYDROXYACID DEHYDROGENASE HOMOLOG 1-RELATED"/>
    <property type="match status" value="1"/>
</dbReference>
<evidence type="ECO:0000256" key="4">
    <source>
        <dbReference type="RuleBase" id="RU003719"/>
    </source>
</evidence>
<dbReference type="SUPFAM" id="SSF51735">
    <property type="entry name" value="NAD(P)-binding Rossmann-fold domains"/>
    <property type="match status" value="1"/>
</dbReference>
<reference evidence="7" key="1">
    <citation type="submission" date="2022-11" db="EMBL/GenBank/DDBJ databases">
        <title>Lacinutrix neustonica HL-RS19T sp. nov., isolated from the surface microlayer sample of brackish Lake Shihwa.</title>
        <authorList>
            <person name="Choi J.Y."/>
            <person name="Hwang C.Y."/>
        </authorList>
    </citation>
    <scope>NUCLEOTIDE SEQUENCE</scope>
    <source>
        <strain evidence="7">HL-RS19</strain>
    </source>
</reference>
<dbReference type="Gene3D" id="3.40.50.720">
    <property type="entry name" value="NAD(P)-binding Rossmann-like Domain"/>
    <property type="match status" value="2"/>
</dbReference>
<dbReference type="InterPro" id="IPR036291">
    <property type="entry name" value="NAD(P)-bd_dom_sf"/>
</dbReference>
<feature type="domain" description="D-isomer specific 2-hydroxyacid dehydrogenase catalytic" evidence="5">
    <location>
        <begin position="4"/>
        <end position="327"/>
    </location>
</feature>
<dbReference type="SUPFAM" id="SSF52283">
    <property type="entry name" value="Formate/glycerate dehydrogenase catalytic domain-like"/>
    <property type="match status" value="1"/>
</dbReference>
<dbReference type="InterPro" id="IPR058205">
    <property type="entry name" value="D-LDH-like"/>
</dbReference>
<dbReference type="KEGG" id="lnu:N7U66_03640"/>
<dbReference type="Pfam" id="PF00389">
    <property type="entry name" value="2-Hacid_dh"/>
    <property type="match status" value="1"/>
</dbReference>
<dbReference type="AlphaFoldDB" id="A0A9E8MWS4"/>
<dbReference type="PANTHER" id="PTHR43026">
    <property type="entry name" value="2-HYDROXYACID DEHYDROGENASE HOMOLOG 1-RELATED"/>
    <property type="match status" value="1"/>
</dbReference>
<dbReference type="GO" id="GO:0008720">
    <property type="term" value="F:D-lactate dehydrogenase (NAD+) activity"/>
    <property type="evidence" value="ECO:0007669"/>
    <property type="project" value="TreeGrafter"/>
</dbReference>
<evidence type="ECO:0000256" key="3">
    <source>
        <dbReference type="ARBA" id="ARBA00023027"/>
    </source>
</evidence>
<dbReference type="InterPro" id="IPR006139">
    <property type="entry name" value="D-isomer_2_OHA_DH_cat_dom"/>
</dbReference>
<dbReference type="Pfam" id="PF02826">
    <property type="entry name" value="2-Hacid_dh_C"/>
    <property type="match status" value="1"/>
</dbReference>
<accession>A0A9E8MWS4</accession>
<evidence type="ECO:0000259" key="6">
    <source>
        <dbReference type="Pfam" id="PF02826"/>
    </source>
</evidence>
<organism evidence="7 8">
    <name type="scientific">Lacinutrix neustonica</name>
    <dbReference type="NCBI Taxonomy" id="2980107"/>
    <lineage>
        <taxon>Bacteria</taxon>
        <taxon>Pseudomonadati</taxon>
        <taxon>Bacteroidota</taxon>
        <taxon>Flavobacteriia</taxon>
        <taxon>Flavobacteriales</taxon>
        <taxon>Flavobacteriaceae</taxon>
        <taxon>Lacinutrix</taxon>
    </lineage>
</organism>
<evidence type="ECO:0000256" key="1">
    <source>
        <dbReference type="ARBA" id="ARBA00005854"/>
    </source>
</evidence>
<keyword evidence="2 4" id="KW-0560">Oxidoreductase</keyword>
<keyword evidence="3" id="KW-0520">NAD</keyword>